<sequence>MTKRDWLDAGFAVLAEDGARALTVDRLCADLGLTKGSFYHHFRGMSGYKTALLEHFETEFTGRYIAEAEQGDAPAHEKLARLRNRILADHEAERAVEIAMRAWAMQDPEVYRLHERVDQRRVDYVEALLRDIGEFGDETQHLARLYYLALIGAQQVIPPLPPQDIAEIYAFVRRLATKKEK</sequence>
<keyword evidence="1 2" id="KW-0238">DNA-binding</keyword>
<dbReference type="RefSeq" id="WP_195128331.1">
    <property type="nucleotide sequence ID" value="NZ_JADLQX010000003.1"/>
</dbReference>
<organism evidence="4 5">
    <name type="scientific">Nocardia amamiensis</name>
    <dbReference type="NCBI Taxonomy" id="404578"/>
    <lineage>
        <taxon>Bacteria</taxon>
        <taxon>Bacillati</taxon>
        <taxon>Actinomycetota</taxon>
        <taxon>Actinomycetes</taxon>
        <taxon>Mycobacteriales</taxon>
        <taxon>Nocardiaceae</taxon>
        <taxon>Nocardia</taxon>
    </lineage>
</organism>
<accession>A0ABS0CK27</accession>
<reference evidence="4 5" key="1">
    <citation type="submission" date="2020-10" db="EMBL/GenBank/DDBJ databases">
        <title>Identification of Nocardia species via Next-generation sequencing and recognition of intraspecies genetic diversity.</title>
        <authorList>
            <person name="Li P."/>
            <person name="Li P."/>
            <person name="Lu B."/>
        </authorList>
    </citation>
    <scope>NUCLEOTIDE SEQUENCE [LARGE SCALE GENOMIC DNA]</scope>
    <source>
        <strain evidence="4 5">BJ06-0157</strain>
    </source>
</reference>
<dbReference type="PANTHER" id="PTHR30055:SF239">
    <property type="entry name" value="TRANSCRIPTIONAL REGULATORY PROTEIN"/>
    <property type="match status" value="1"/>
</dbReference>
<protein>
    <submittedName>
        <fullName evidence="4">TetR/AcrR family transcriptional regulator</fullName>
    </submittedName>
</protein>
<evidence type="ECO:0000313" key="5">
    <source>
        <dbReference type="Proteomes" id="UP000702209"/>
    </source>
</evidence>
<feature type="domain" description="HTH tetR-type" evidence="3">
    <location>
        <begin position="1"/>
        <end position="60"/>
    </location>
</feature>
<evidence type="ECO:0000256" key="2">
    <source>
        <dbReference type="PROSITE-ProRule" id="PRU00335"/>
    </source>
</evidence>
<proteinExistence type="predicted"/>
<name>A0ABS0CK27_9NOCA</name>
<dbReference type="InterPro" id="IPR001647">
    <property type="entry name" value="HTH_TetR"/>
</dbReference>
<feature type="DNA-binding region" description="H-T-H motif" evidence="2">
    <location>
        <begin position="23"/>
        <end position="42"/>
    </location>
</feature>
<dbReference type="SUPFAM" id="SSF46689">
    <property type="entry name" value="Homeodomain-like"/>
    <property type="match status" value="1"/>
</dbReference>
<evidence type="ECO:0000259" key="3">
    <source>
        <dbReference type="PROSITE" id="PS50977"/>
    </source>
</evidence>
<dbReference type="PROSITE" id="PS50977">
    <property type="entry name" value="HTH_TETR_2"/>
    <property type="match status" value="1"/>
</dbReference>
<dbReference type="InterPro" id="IPR009057">
    <property type="entry name" value="Homeodomain-like_sf"/>
</dbReference>
<comment type="caution">
    <text evidence="4">The sequence shown here is derived from an EMBL/GenBank/DDBJ whole genome shotgun (WGS) entry which is preliminary data.</text>
</comment>
<dbReference type="Gene3D" id="1.10.357.10">
    <property type="entry name" value="Tetracycline Repressor, domain 2"/>
    <property type="match status" value="1"/>
</dbReference>
<evidence type="ECO:0000256" key="1">
    <source>
        <dbReference type="ARBA" id="ARBA00023125"/>
    </source>
</evidence>
<dbReference type="EMBL" id="JADLQX010000003">
    <property type="protein sequence ID" value="MBF6296964.1"/>
    <property type="molecule type" value="Genomic_DNA"/>
</dbReference>
<gene>
    <name evidence="4" type="ORF">IU459_05330</name>
</gene>
<keyword evidence="5" id="KW-1185">Reference proteome</keyword>
<dbReference type="Proteomes" id="UP000702209">
    <property type="component" value="Unassembled WGS sequence"/>
</dbReference>
<dbReference type="PANTHER" id="PTHR30055">
    <property type="entry name" value="HTH-TYPE TRANSCRIPTIONAL REGULATOR RUTR"/>
    <property type="match status" value="1"/>
</dbReference>
<evidence type="ECO:0000313" key="4">
    <source>
        <dbReference type="EMBL" id="MBF6296964.1"/>
    </source>
</evidence>
<dbReference type="Pfam" id="PF00440">
    <property type="entry name" value="TetR_N"/>
    <property type="match status" value="1"/>
</dbReference>
<dbReference type="InterPro" id="IPR050109">
    <property type="entry name" value="HTH-type_TetR-like_transc_reg"/>
</dbReference>